<evidence type="ECO:0000259" key="7">
    <source>
        <dbReference type="PROSITE" id="PS50893"/>
    </source>
</evidence>
<comment type="similarity">
    <text evidence="2">Belongs to the ABC transporter superfamily.</text>
</comment>
<gene>
    <name evidence="8" type="ORF">HT102_10975</name>
</gene>
<dbReference type="PANTHER" id="PTHR42711:SF5">
    <property type="entry name" value="ABC TRANSPORTER ATP-BINDING PROTEIN NATA"/>
    <property type="match status" value="1"/>
</dbReference>
<dbReference type="InterPro" id="IPR050763">
    <property type="entry name" value="ABC_transporter_ATP-binding"/>
</dbReference>
<protein>
    <submittedName>
        <fullName evidence="8">ABC transporter ATP-binding protein</fullName>
    </submittedName>
</protein>
<dbReference type="GO" id="GO:0046677">
    <property type="term" value="P:response to antibiotic"/>
    <property type="evidence" value="ECO:0007669"/>
    <property type="project" value="UniProtKB-KW"/>
</dbReference>
<accession>A0A927JEP9</accession>
<evidence type="ECO:0000256" key="1">
    <source>
        <dbReference type="ARBA" id="ARBA00004202"/>
    </source>
</evidence>
<dbReference type="Gene3D" id="3.40.50.300">
    <property type="entry name" value="P-loop containing nucleotide triphosphate hydrolases"/>
    <property type="match status" value="1"/>
</dbReference>
<evidence type="ECO:0000256" key="3">
    <source>
        <dbReference type="ARBA" id="ARBA00022448"/>
    </source>
</evidence>
<dbReference type="EMBL" id="JACYWE010000006">
    <property type="protein sequence ID" value="MBD8507012.1"/>
    <property type="molecule type" value="Genomic_DNA"/>
</dbReference>
<keyword evidence="4" id="KW-0547">Nucleotide-binding</keyword>
<feature type="domain" description="ABC transporter" evidence="7">
    <location>
        <begin position="8"/>
        <end position="245"/>
    </location>
</feature>
<name>A0A927JEP9_9ACTN</name>
<dbReference type="GO" id="GO:0005524">
    <property type="term" value="F:ATP binding"/>
    <property type="evidence" value="ECO:0007669"/>
    <property type="project" value="UniProtKB-KW"/>
</dbReference>
<dbReference type="GO" id="GO:0005886">
    <property type="term" value="C:plasma membrane"/>
    <property type="evidence" value="ECO:0007669"/>
    <property type="project" value="UniProtKB-SubCell"/>
</dbReference>
<dbReference type="RefSeq" id="WP_192039477.1">
    <property type="nucleotide sequence ID" value="NZ_JACYWE010000006.1"/>
</dbReference>
<dbReference type="SUPFAM" id="SSF52540">
    <property type="entry name" value="P-loop containing nucleoside triphosphate hydrolases"/>
    <property type="match status" value="1"/>
</dbReference>
<evidence type="ECO:0000256" key="5">
    <source>
        <dbReference type="ARBA" id="ARBA00022840"/>
    </source>
</evidence>
<dbReference type="AlphaFoldDB" id="A0A927JEP9"/>
<reference evidence="8" key="1">
    <citation type="submission" date="2020-09" db="EMBL/GenBank/DDBJ databases">
        <title>Hoyosella lacisalsi sp. nov., a halotolerant actinobacterium isolated from soil of Lake Gudzhirganskoe.</title>
        <authorList>
            <person name="Yang Q."/>
            <person name="Guo P.Y."/>
            <person name="Liu S.W."/>
            <person name="Li F.N."/>
            <person name="Sun C.H."/>
        </authorList>
    </citation>
    <scope>NUCLEOTIDE SEQUENCE</scope>
    <source>
        <strain evidence="8">G463</strain>
    </source>
</reference>
<dbReference type="PANTHER" id="PTHR42711">
    <property type="entry name" value="ABC TRANSPORTER ATP-BINDING PROTEIN"/>
    <property type="match status" value="1"/>
</dbReference>
<evidence type="ECO:0000313" key="8">
    <source>
        <dbReference type="EMBL" id="MBD8507012.1"/>
    </source>
</evidence>
<keyword evidence="6" id="KW-0046">Antibiotic resistance</keyword>
<dbReference type="PROSITE" id="PS00211">
    <property type="entry name" value="ABC_TRANSPORTER_1"/>
    <property type="match status" value="1"/>
</dbReference>
<evidence type="ECO:0000256" key="6">
    <source>
        <dbReference type="ARBA" id="ARBA00023251"/>
    </source>
</evidence>
<dbReference type="Proteomes" id="UP000642993">
    <property type="component" value="Unassembled WGS sequence"/>
</dbReference>
<comment type="subcellular location">
    <subcellularLocation>
        <location evidence="1">Cell membrane</location>
        <topology evidence="1">Peripheral membrane protein</topology>
    </subcellularLocation>
</comment>
<keyword evidence="5 8" id="KW-0067">ATP-binding</keyword>
<proteinExistence type="inferred from homology"/>
<dbReference type="InterPro" id="IPR003439">
    <property type="entry name" value="ABC_transporter-like_ATP-bd"/>
</dbReference>
<dbReference type="PROSITE" id="PS50893">
    <property type="entry name" value="ABC_TRANSPORTER_2"/>
    <property type="match status" value="1"/>
</dbReference>
<evidence type="ECO:0000313" key="9">
    <source>
        <dbReference type="Proteomes" id="UP000642993"/>
    </source>
</evidence>
<dbReference type="GO" id="GO:0016887">
    <property type="term" value="F:ATP hydrolysis activity"/>
    <property type="evidence" value="ECO:0007669"/>
    <property type="project" value="InterPro"/>
</dbReference>
<evidence type="ECO:0000256" key="4">
    <source>
        <dbReference type="ARBA" id="ARBA00022741"/>
    </source>
</evidence>
<dbReference type="InterPro" id="IPR027417">
    <property type="entry name" value="P-loop_NTPase"/>
</dbReference>
<dbReference type="InterPro" id="IPR017871">
    <property type="entry name" value="ABC_transporter-like_CS"/>
</dbReference>
<evidence type="ECO:0000256" key="2">
    <source>
        <dbReference type="ARBA" id="ARBA00005417"/>
    </source>
</evidence>
<organism evidence="8 9">
    <name type="scientific">Lolliginicoccus lacisalsi</name>
    <dbReference type="NCBI Taxonomy" id="2742202"/>
    <lineage>
        <taxon>Bacteria</taxon>
        <taxon>Bacillati</taxon>
        <taxon>Actinomycetota</taxon>
        <taxon>Actinomycetes</taxon>
        <taxon>Mycobacteriales</taxon>
        <taxon>Hoyosellaceae</taxon>
        <taxon>Lolliginicoccus</taxon>
    </lineage>
</organism>
<dbReference type="SMART" id="SM00382">
    <property type="entry name" value="AAA"/>
    <property type="match status" value="1"/>
</dbReference>
<comment type="caution">
    <text evidence="8">The sequence shown here is derived from an EMBL/GenBank/DDBJ whole genome shotgun (WGS) entry which is preliminary data.</text>
</comment>
<dbReference type="InterPro" id="IPR003593">
    <property type="entry name" value="AAA+_ATPase"/>
</dbReference>
<sequence length="263" mass="29018">MRHSQATVEATGVTVEFARGRSKQAPFRALDNVDLEARPGEVTCLLGPNGSGKTTLMNVLTGLLAPSSGHLRVLGLDPATQRRELLRRIALVPQETSLYPELTARENLVFHARYYGMPVRDQRARIEETLDLVQLGSRASDRAGTFSGGMQRRLALGKALMMKPDLLLLDEPTLGVDVQSREAIWQRIEEVAEEGRAVLLTTNYMEEAQRLGDHITIIDRGANVVRGSLTELTSQLPETKRAEVPPVSLQDVFLHFTGSGLRN</sequence>
<keyword evidence="9" id="KW-1185">Reference proteome</keyword>
<keyword evidence="3" id="KW-0813">Transport</keyword>
<dbReference type="Pfam" id="PF00005">
    <property type="entry name" value="ABC_tran"/>
    <property type="match status" value="1"/>
</dbReference>